<comment type="caution">
    <text evidence="2">The sequence shown here is derived from an EMBL/GenBank/DDBJ whole genome shotgun (WGS) entry which is preliminary data.</text>
</comment>
<evidence type="ECO:0000313" key="3">
    <source>
        <dbReference type="Proteomes" id="UP001208017"/>
    </source>
</evidence>
<protein>
    <submittedName>
        <fullName evidence="2">DUF5704 domain-containing protein</fullName>
    </submittedName>
</protein>
<keyword evidence="3" id="KW-1185">Reference proteome</keyword>
<proteinExistence type="predicted"/>
<reference evidence="2 3" key="1">
    <citation type="submission" date="2022-11" db="EMBL/GenBank/DDBJ databases">
        <title>Study of microbial diversity in lake waters.</title>
        <authorList>
            <person name="Zhang J."/>
        </authorList>
    </citation>
    <scope>NUCLEOTIDE SEQUENCE [LARGE SCALE GENOMIC DNA]</scope>
    <source>
        <strain evidence="2 3">DT12</strain>
    </source>
</reference>
<dbReference type="EMBL" id="JAPMLT010000016">
    <property type="protein sequence ID" value="MCX7572114.1"/>
    <property type="molecule type" value="Genomic_DNA"/>
</dbReference>
<dbReference type="RefSeq" id="WP_267153365.1">
    <property type="nucleotide sequence ID" value="NZ_JAPMLT010000016.1"/>
</dbReference>
<dbReference type="InterPro" id="IPR043759">
    <property type="entry name" value="DUF5704"/>
</dbReference>
<organism evidence="2 3">
    <name type="scientific">Tumebacillus lacus</name>
    <dbReference type="NCBI Taxonomy" id="2995335"/>
    <lineage>
        <taxon>Bacteria</taxon>
        <taxon>Bacillati</taxon>
        <taxon>Bacillota</taxon>
        <taxon>Bacilli</taxon>
        <taxon>Bacillales</taxon>
        <taxon>Alicyclobacillaceae</taxon>
        <taxon>Tumebacillus</taxon>
    </lineage>
</organism>
<evidence type="ECO:0000259" key="1">
    <source>
        <dbReference type="Pfam" id="PF18964"/>
    </source>
</evidence>
<accession>A0ABT3X5D4</accession>
<feature type="domain" description="DUF5704" evidence="1">
    <location>
        <begin position="194"/>
        <end position="372"/>
    </location>
</feature>
<name>A0ABT3X5D4_9BACL</name>
<gene>
    <name evidence="2" type="ORF">OS242_19510</name>
</gene>
<dbReference type="Pfam" id="PF18964">
    <property type="entry name" value="DUF5704"/>
    <property type="match status" value="1"/>
</dbReference>
<evidence type="ECO:0000313" key="2">
    <source>
        <dbReference type="EMBL" id="MCX7572114.1"/>
    </source>
</evidence>
<sequence>MSAIFETYNAETGQRREGPIYTLDGIRAAEGWGGATLNDFPQYYDVEVTWRSASDYPVDVLYKLETGGTTLKSQKAAQCPTGCKSGDDASHDFPVKFTQGSKTYELVRTYSERKGDPGIKMNDNTNIPDTAATVKTAIEVSIGGDNIVGIYREAWPKPEYDPLTPPAAKTKSGQDMEPEPRAVVKADNRNAEMFNVLDGIPTSEDLYVNAFTKDYLYKYTFQQISDKKTYEITFKKTFNRSWTEKVPCGETTCDKPMSDKIDVEQTYQIDRLYSYWIIDNLDVYDVEKANVKNYALPNGEVTLTPNGYTPVGLSGIWHSEAETEHIQEPQYTKVQTLPSVSLTGGTTPPAVTPEDWTDKAEAAIKKIKVRNDKLPFVYKTTTTVMNNDWHEEKTPDPGDIAKASQVGENVLYRKDLTIEPTLRNKKDATSSGTIHYKMNAGAVHPSTSSFQKEIPGINNVTVHTPVVNYSDTSDEPQFNQKTVPNAARKSFILDRPFYVDMPTDGMHRSILGYGNRDYAKYTKQKQVQFEFDVWVGADKRMYVEAGNWIEVPVNQERMWFFLPVWVDEGDYTVYFRQIAINSPISGFGWQQDANTQLENYYVATDTVDVEVIGRLYDFHITDIADYNWQSVFRQSDGVTPTGQSYWVGGQDIDGDVRGNPNPYHLSILSGSHPNAGKKNISVKTGYHFKFDMKTKGNMFGDGDGIQITPTFEFVYKNGTGRQPVDLYYIRSQDRKYIKIGSPEDLEKRYTVLGEPLRNVPRQEMLDTAPFYTEGYNAYYQQSLRKTEIGWWDYLLLTRHLRTFIGPKTNIPYSVDPDRALVAEQKWYGEYALPAAPYVVPANTNIAEWGRLNGGLDDKSKLWLRDGYIIVNFKIETVRNRDVTHPHLQYMRASNVSNWDNQWRLEGFQHSVTDPYGNVFRLYDGDVMFYHADKSSRDDFDSNQTH</sequence>
<dbReference type="Proteomes" id="UP001208017">
    <property type="component" value="Unassembled WGS sequence"/>
</dbReference>